<name>A0ABM5FZQ3_9SAUR</name>
<dbReference type="InterPro" id="IPR019496">
    <property type="entry name" value="NUFIP1_cons_dom"/>
</dbReference>
<accession>A0ABM5FZQ3</accession>
<feature type="compositionally biased region" description="Basic residues" evidence="1">
    <location>
        <begin position="218"/>
        <end position="235"/>
    </location>
</feature>
<proteinExistence type="predicted"/>
<dbReference type="SMART" id="SM00355">
    <property type="entry name" value="ZnF_C2H2"/>
    <property type="match status" value="2"/>
</dbReference>
<feature type="region of interest" description="Disordered" evidence="1">
    <location>
        <begin position="184"/>
        <end position="305"/>
    </location>
</feature>
<evidence type="ECO:0000256" key="1">
    <source>
        <dbReference type="SAM" id="MobiDB-lite"/>
    </source>
</evidence>
<reference evidence="4" key="1">
    <citation type="submission" date="2025-08" db="UniProtKB">
        <authorList>
            <consortium name="RefSeq"/>
        </authorList>
    </citation>
    <scope>IDENTIFICATION</scope>
</reference>
<feature type="compositionally biased region" description="Pro residues" evidence="1">
    <location>
        <begin position="7"/>
        <end position="16"/>
    </location>
</feature>
<dbReference type="InterPro" id="IPR001370">
    <property type="entry name" value="BIR_rpt"/>
</dbReference>
<evidence type="ECO:0000313" key="3">
    <source>
        <dbReference type="Proteomes" id="UP001652642"/>
    </source>
</evidence>
<dbReference type="Proteomes" id="UP001652642">
    <property type="component" value="Chromosome 3"/>
</dbReference>
<feature type="domain" description="C2H2-type" evidence="2">
    <location>
        <begin position="102"/>
        <end position="122"/>
    </location>
</feature>
<dbReference type="InterPro" id="IPR013087">
    <property type="entry name" value="Znf_C2H2_type"/>
</dbReference>
<evidence type="ECO:0000313" key="4">
    <source>
        <dbReference type="RefSeq" id="XP_072850893.1"/>
    </source>
</evidence>
<feature type="compositionally biased region" description="Pro residues" evidence="1">
    <location>
        <begin position="38"/>
        <end position="59"/>
    </location>
</feature>
<sequence>MDLSMWYPPPPPPPPFSEWGSQEHWPPRCPGPWSWGAPPTPPPPGPPHRTPPPPPPPPGRSCYFSEAWPKKHTGLPPAQAYQGRNFKQKKKKRKEPVFTHYCDTCDRGFKNKEKYEEHISQHRQCTEDGCSFSAHEKLVQIHWKNMHSPGAKRIKLDTPEEIAKWREERRKNYPTLANIEKKKLQEMEKEQRGEVLKTQQFGKMKGMWKPPQSEHSKQQSRGRKHRNRFWKKSRNVPKDKVLTPNAPTSSKTDSDTTEEEVRKEHSGEAHISARDVDPLSILAMNDPDSDKEVGSANDKSLGISVVPKQVTSALSSLVSSYGSMSESESEQEEPSKSATKTLKENQVIRRSISQSSNVPQSFKDTGKKTAANSTDALLWRPDPNRVHASGPNRQRKALSVVPNRRRRPTLLEMLLAKDIRHERNVILQCIRYILRTGIFGLHSQTDRTTHLEPRQSSHHVEELLADRPNEMNSSHSSSTDLAKPNELFGGQNKELSFETQISQSLHADDEEIWETTEMCIKEN</sequence>
<dbReference type="PANTHER" id="PTHR13309">
    <property type="entry name" value="NUCLEAR FRAGILE X MENTAL RETARDATION PROTEIN INTERACTING PROTEIN 1"/>
    <property type="match status" value="1"/>
</dbReference>
<feature type="compositionally biased region" description="Basic and acidic residues" evidence="1">
    <location>
        <begin position="259"/>
        <end position="277"/>
    </location>
</feature>
<gene>
    <name evidence="4" type="primary">NUFIP1</name>
</gene>
<organism evidence="3 4">
    <name type="scientific">Pogona vitticeps</name>
    <name type="common">central bearded dragon</name>
    <dbReference type="NCBI Taxonomy" id="103695"/>
    <lineage>
        <taxon>Eukaryota</taxon>
        <taxon>Metazoa</taxon>
        <taxon>Chordata</taxon>
        <taxon>Craniata</taxon>
        <taxon>Vertebrata</taxon>
        <taxon>Euteleostomi</taxon>
        <taxon>Lepidosauria</taxon>
        <taxon>Squamata</taxon>
        <taxon>Bifurcata</taxon>
        <taxon>Unidentata</taxon>
        <taxon>Episquamata</taxon>
        <taxon>Toxicofera</taxon>
        <taxon>Iguania</taxon>
        <taxon>Acrodonta</taxon>
        <taxon>Agamidae</taxon>
        <taxon>Amphibolurinae</taxon>
        <taxon>Pogona</taxon>
    </lineage>
</organism>
<keyword evidence="3" id="KW-1185">Reference proteome</keyword>
<dbReference type="Pfam" id="PF10453">
    <property type="entry name" value="NUFIP1"/>
    <property type="match status" value="1"/>
</dbReference>
<feature type="region of interest" description="Disordered" evidence="1">
    <location>
        <begin position="323"/>
        <end position="400"/>
    </location>
</feature>
<dbReference type="PROSITE" id="PS00028">
    <property type="entry name" value="ZINC_FINGER_C2H2_1"/>
    <property type="match status" value="1"/>
</dbReference>
<dbReference type="InterPro" id="IPR039136">
    <property type="entry name" value="NUFIP1-like"/>
</dbReference>
<evidence type="ECO:0000259" key="2">
    <source>
        <dbReference type="PROSITE" id="PS00028"/>
    </source>
</evidence>
<feature type="compositionally biased region" description="Polar residues" evidence="1">
    <location>
        <begin position="351"/>
        <end position="363"/>
    </location>
</feature>
<dbReference type="GeneID" id="110080809"/>
<protein>
    <submittedName>
        <fullName evidence="4">FMR1-interacting protein NUFIP1</fullName>
    </submittedName>
</protein>
<feature type="compositionally biased region" description="Basic and acidic residues" evidence="1">
    <location>
        <begin position="184"/>
        <end position="195"/>
    </location>
</feature>
<feature type="region of interest" description="Disordered" evidence="1">
    <location>
        <begin position="1"/>
        <end position="95"/>
    </location>
</feature>
<dbReference type="RefSeq" id="XP_072850893.1">
    <property type="nucleotide sequence ID" value="XM_072994792.1"/>
</dbReference>
<dbReference type="PROSITE" id="PS50143">
    <property type="entry name" value="BIR_REPEAT_2"/>
    <property type="match status" value="1"/>
</dbReference>
<dbReference type="PANTHER" id="PTHR13309:SF0">
    <property type="entry name" value="FMR1-INTERACTING PROTEIN NUFIP1"/>
    <property type="match status" value="1"/>
</dbReference>